<evidence type="ECO:0000256" key="1">
    <source>
        <dbReference type="ARBA" id="ARBA00001946"/>
    </source>
</evidence>
<dbReference type="GO" id="GO:0016836">
    <property type="term" value="F:hydro-lyase activity"/>
    <property type="evidence" value="ECO:0007669"/>
    <property type="project" value="TreeGrafter"/>
</dbReference>
<dbReference type="OrthoDB" id="42605at2157"/>
<dbReference type="Pfam" id="PF02746">
    <property type="entry name" value="MR_MLE_N"/>
    <property type="match status" value="1"/>
</dbReference>
<comment type="cofactor">
    <cofactor evidence="1">
        <name>Mg(2+)</name>
        <dbReference type="ChEBI" id="CHEBI:18420"/>
    </cofactor>
</comment>
<dbReference type="InterPro" id="IPR029017">
    <property type="entry name" value="Enolase-like_N"/>
</dbReference>
<dbReference type="InterPro" id="IPR029065">
    <property type="entry name" value="Enolase_C-like"/>
</dbReference>
<name>A0A0Q0XKW5_9ARCH</name>
<dbReference type="GO" id="GO:0000287">
    <property type="term" value="F:magnesium ion binding"/>
    <property type="evidence" value="ECO:0007669"/>
    <property type="project" value="TreeGrafter"/>
</dbReference>
<dbReference type="SUPFAM" id="SSF54826">
    <property type="entry name" value="Enolase N-terminal domain-like"/>
    <property type="match status" value="1"/>
</dbReference>
<feature type="domain" description="Mandelate racemase/muconate lactonizing enzyme C-terminal" evidence="4">
    <location>
        <begin position="152"/>
        <end position="254"/>
    </location>
</feature>
<dbReference type="Gene3D" id="3.20.20.120">
    <property type="entry name" value="Enolase-like C-terminal domain"/>
    <property type="match status" value="1"/>
</dbReference>
<proteinExistence type="predicted"/>
<dbReference type="SUPFAM" id="SSF51604">
    <property type="entry name" value="Enolase C-terminal domain-like"/>
    <property type="match status" value="1"/>
</dbReference>
<dbReference type="SFLD" id="SFLDS00001">
    <property type="entry name" value="Enolase"/>
    <property type="match status" value="1"/>
</dbReference>
<dbReference type="SFLD" id="SFLDG00179">
    <property type="entry name" value="mandelate_racemase"/>
    <property type="match status" value="1"/>
</dbReference>
<evidence type="ECO:0000313" key="6">
    <source>
        <dbReference type="Proteomes" id="UP000050320"/>
    </source>
</evidence>
<dbReference type="InterPro" id="IPR036849">
    <property type="entry name" value="Enolase-like_C_sf"/>
</dbReference>
<dbReference type="PANTHER" id="PTHR13794">
    <property type="entry name" value="ENOLASE SUPERFAMILY, MANDELATE RACEMASE"/>
    <property type="match status" value="1"/>
</dbReference>
<dbReference type="GO" id="GO:0016052">
    <property type="term" value="P:carbohydrate catabolic process"/>
    <property type="evidence" value="ECO:0007669"/>
    <property type="project" value="TreeGrafter"/>
</dbReference>
<dbReference type="Gene3D" id="3.30.390.10">
    <property type="entry name" value="Enolase-like, N-terminal domain"/>
    <property type="match status" value="1"/>
</dbReference>
<dbReference type="AlphaFoldDB" id="A0A0Q0XKW5"/>
<dbReference type="Proteomes" id="UP000050320">
    <property type="component" value="Unassembled WGS sequence"/>
</dbReference>
<dbReference type="Pfam" id="PF13378">
    <property type="entry name" value="MR_MLE_C"/>
    <property type="match status" value="1"/>
</dbReference>
<comment type="caution">
    <text evidence="5">The sequence shown here is derived from an EMBL/GenBank/DDBJ whole genome shotgun (WGS) entry which is preliminary data.</text>
</comment>
<dbReference type="InterPro" id="IPR013341">
    <property type="entry name" value="Mandelate_racemase_N_dom"/>
</dbReference>
<keyword evidence="3" id="KW-0460">Magnesium</keyword>
<dbReference type="PANTHER" id="PTHR13794:SF58">
    <property type="entry name" value="MITOCHONDRIAL ENOLASE SUPERFAMILY MEMBER 1"/>
    <property type="match status" value="1"/>
</dbReference>
<accession>A0A0Q0XKW5</accession>
<protein>
    <submittedName>
        <fullName evidence="5">Mandelate racemase</fullName>
    </submittedName>
</protein>
<reference evidence="5 6" key="1">
    <citation type="submission" date="2015-09" db="EMBL/GenBank/DDBJ databases">
        <title>Heavy metals and arsenic resistance mechanisms in polyextremophilic archaea of the family Ferroplasmaceae.</title>
        <authorList>
            <person name="Bulaev A.G."/>
            <person name="Kanygina A.V."/>
        </authorList>
    </citation>
    <scope>NUCLEOTIDE SEQUENCE [LARGE SCALE GENOMIC DNA]</scope>
    <source>
        <strain evidence="5 6">VT</strain>
    </source>
</reference>
<dbReference type="InterPro" id="IPR046945">
    <property type="entry name" value="RHMD-like"/>
</dbReference>
<keyword evidence="2" id="KW-0479">Metal-binding</keyword>
<dbReference type="RefSeq" id="WP_055032361.1">
    <property type="nucleotide sequence ID" value="NZ_LKBG01000075.1"/>
</dbReference>
<organism evidence="5 6">
    <name type="scientific">Acidiplasma aeolicum</name>
    <dbReference type="NCBI Taxonomy" id="507754"/>
    <lineage>
        <taxon>Archaea</taxon>
        <taxon>Methanobacteriati</taxon>
        <taxon>Thermoplasmatota</taxon>
        <taxon>Thermoplasmata</taxon>
        <taxon>Thermoplasmatales</taxon>
        <taxon>Ferroplasmaceae</taxon>
        <taxon>Acidiplasma</taxon>
    </lineage>
</organism>
<dbReference type="InterPro" id="IPR013342">
    <property type="entry name" value="Mandelate_racemase_C"/>
</dbReference>
<evidence type="ECO:0000313" key="5">
    <source>
        <dbReference type="EMBL" id="KQB35857.1"/>
    </source>
</evidence>
<gene>
    <name evidence="5" type="ORF">AOG54_08455</name>
</gene>
<evidence type="ECO:0000256" key="3">
    <source>
        <dbReference type="ARBA" id="ARBA00022842"/>
    </source>
</evidence>
<evidence type="ECO:0000256" key="2">
    <source>
        <dbReference type="ARBA" id="ARBA00022723"/>
    </source>
</evidence>
<dbReference type="SMART" id="SM00922">
    <property type="entry name" value="MR_MLE"/>
    <property type="match status" value="1"/>
</dbReference>
<evidence type="ECO:0000259" key="4">
    <source>
        <dbReference type="SMART" id="SM00922"/>
    </source>
</evidence>
<sequence length="382" mass="43663">MKIESLRVINIMEVKQPLFPYVKPTDYYIDFIGDESPTDAAMINKIYTLEMKSGDIISYYNTTEIVADFIKAIESKIIGLDLEDISMAWDYMYRYTLPVGRGGIAMHAISAINLLMYDIYAKSLGIPVYRLIGGKTRKKIVAYASHLHPTDVKNLQDEAISYVNEGYKTMKMRFLYGPSKIDGVEKNIELVKIIRDAVGYNVSLACDSWMSWNYNFALKMAQSLEKYEIAWMEEPFLPDDFESMKLLSKKTDIPISEGEHHYYIYDVKHLLDAGIRIIQCDTVWAGGITAMKKIAALAEAYGAVVIPHTGNVYNLHFIASEPESITPMAEFLTKYREWMEQNISGIPFPKNGYFELNEKAGFGIEYLPKNQVKYGKSKENYN</sequence>
<dbReference type="EMBL" id="LKBG01000075">
    <property type="protein sequence ID" value="KQB35857.1"/>
    <property type="molecule type" value="Genomic_DNA"/>
</dbReference>
<keyword evidence="6" id="KW-1185">Reference proteome</keyword>